<evidence type="ECO:0000313" key="2">
    <source>
        <dbReference type="EMBL" id="OMO77238.1"/>
    </source>
</evidence>
<protein>
    <submittedName>
        <fullName evidence="2">Uncharacterized protein</fullName>
    </submittedName>
</protein>
<dbReference type="Proteomes" id="UP000187203">
    <property type="component" value="Unassembled WGS sequence"/>
</dbReference>
<dbReference type="AlphaFoldDB" id="A0A1R3I3S9"/>
<feature type="region of interest" description="Disordered" evidence="1">
    <location>
        <begin position="57"/>
        <end position="87"/>
    </location>
</feature>
<gene>
    <name evidence="2" type="ORF">COLO4_25251</name>
</gene>
<reference evidence="3" key="1">
    <citation type="submission" date="2013-09" db="EMBL/GenBank/DDBJ databases">
        <title>Corchorus olitorius genome sequencing.</title>
        <authorList>
            <person name="Alam M."/>
            <person name="Haque M.S."/>
            <person name="Islam M.S."/>
            <person name="Emdad E.M."/>
            <person name="Islam M.M."/>
            <person name="Ahmed B."/>
            <person name="Halim A."/>
            <person name="Hossen Q.M.M."/>
            <person name="Hossain M.Z."/>
            <person name="Ahmed R."/>
            <person name="Khan M.M."/>
            <person name="Islam R."/>
            <person name="Rashid M.M."/>
            <person name="Khan S.A."/>
            <person name="Rahman M.S."/>
            <person name="Alam M."/>
            <person name="Yahiya A.S."/>
            <person name="Khan M.S."/>
            <person name="Azam M.S."/>
            <person name="Haque T."/>
            <person name="Lashkar M.Z.H."/>
            <person name="Akhand A.I."/>
            <person name="Morshed G."/>
            <person name="Roy S."/>
            <person name="Uddin K.S."/>
            <person name="Rabeya T."/>
            <person name="Hossain A.S."/>
            <person name="Chowdhury A."/>
            <person name="Snigdha A.R."/>
            <person name="Mortoza M.S."/>
            <person name="Matin S.A."/>
            <person name="Hoque S.M.E."/>
            <person name="Islam M.K."/>
            <person name="Roy D.K."/>
            <person name="Haider R."/>
            <person name="Moosa M.M."/>
            <person name="Elias S.M."/>
            <person name="Hasan A.M."/>
            <person name="Jahan S."/>
            <person name="Shafiuddin M."/>
            <person name="Mahmood N."/>
            <person name="Shommy N.S."/>
        </authorList>
    </citation>
    <scope>NUCLEOTIDE SEQUENCE [LARGE SCALE GENOMIC DNA]</scope>
    <source>
        <strain evidence="3">cv. O-4</strain>
    </source>
</reference>
<evidence type="ECO:0000256" key="1">
    <source>
        <dbReference type="SAM" id="MobiDB-lite"/>
    </source>
</evidence>
<proteinExistence type="predicted"/>
<keyword evidence="3" id="KW-1185">Reference proteome</keyword>
<sequence length="87" mass="9616">MGNSGENRKTIIVRKNRGENHANRVAIGNEIDFDVEREAGRLGKSFSVCDLGDQRIDLQESKDISSSRKEGDIVGKKKGDVPVDEET</sequence>
<evidence type="ECO:0000313" key="3">
    <source>
        <dbReference type="Proteomes" id="UP000187203"/>
    </source>
</evidence>
<name>A0A1R3I3S9_9ROSI</name>
<comment type="caution">
    <text evidence="2">The sequence shown here is derived from an EMBL/GenBank/DDBJ whole genome shotgun (WGS) entry which is preliminary data.</text>
</comment>
<accession>A0A1R3I3S9</accession>
<dbReference type="EMBL" id="AWUE01018979">
    <property type="protein sequence ID" value="OMO77238.1"/>
    <property type="molecule type" value="Genomic_DNA"/>
</dbReference>
<feature type="compositionally biased region" description="Basic and acidic residues" evidence="1">
    <location>
        <begin position="57"/>
        <end position="81"/>
    </location>
</feature>
<organism evidence="2 3">
    <name type="scientific">Corchorus olitorius</name>
    <dbReference type="NCBI Taxonomy" id="93759"/>
    <lineage>
        <taxon>Eukaryota</taxon>
        <taxon>Viridiplantae</taxon>
        <taxon>Streptophyta</taxon>
        <taxon>Embryophyta</taxon>
        <taxon>Tracheophyta</taxon>
        <taxon>Spermatophyta</taxon>
        <taxon>Magnoliopsida</taxon>
        <taxon>eudicotyledons</taxon>
        <taxon>Gunneridae</taxon>
        <taxon>Pentapetalae</taxon>
        <taxon>rosids</taxon>
        <taxon>malvids</taxon>
        <taxon>Malvales</taxon>
        <taxon>Malvaceae</taxon>
        <taxon>Grewioideae</taxon>
        <taxon>Apeibeae</taxon>
        <taxon>Corchorus</taxon>
    </lineage>
</organism>